<evidence type="ECO:0000256" key="1">
    <source>
        <dbReference type="SAM" id="SignalP"/>
    </source>
</evidence>
<evidence type="ECO:0000313" key="2">
    <source>
        <dbReference type="EMBL" id="KAK8760581.1"/>
    </source>
</evidence>
<evidence type="ECO:0008006" key="4">
    <source>
        <dbReference type="Google" id="ProtNLM"/>
    </source>
</evidence>
<protein>
    <recommendedName>
        <fullName evidence="4">Secreted protein</fullName>
    </recommendedName>
</protein>
<feature type="signal peptide" evidence="1">
    <location>
        <begin position="1"/>
        <end position="22"/>
    </location>
</feature>
<dbReference type="AlphaFoldDB" id="A0AAQ4DDP1"/>
<sequence length="68" mass="7641">MTVFIKISFSAITMMLCPVLLAIPQKKKTKCKLFVCTFSQANLVACRCCMRMCKEPYMCSGLSVFQAC</sequence>
<reference evidence="2 3" key="1">
    <citation type="journal article" date="2023" name="Arcadia Sci">
        <title>De novo assembly of a long-read Amblyomma americanum tick genome.</title>
        <authorList>
            <person name="Chou S."/>
            <person name="Poskanzer K.E."/>
            <person name="Rollins M."/>
            <person name="Thuy-Boun P.S."/>
        </authorList>
    </citation>
    <scope>NUCLEOTIDE SEQUENCE [LARGE SCALE GENOMIC DNA]</scope>
    <source>
        <strain evidence="2">F_SG_1</strain>
        <tissue evidence="2">Salivary glands</tissue>
    </source>
</reference>
<organism evidence="2 3">
    <name type="scientific">Amblyomma americanum</name>
    <name type="common">Lone star tick</name>
    <dbReference type="NCBI Taxonomy" id="6943"/>
    <lineage>
        <taxon>Eukaryota</taxon>
        <taxon>Metazoa</taxon>
        <taxon>Ecdysozoa</taxon>
        <taxon>Arthropoda</taxon>
        <taxon>Chelicerata</taxon>
        <taxon>Arachnida</taxon>
        <taxon>Acari</taxon>
        <taxon>Parasitiformes</taxon>
        <taxon>Ixodida</taxon>
        <taxon>Ixodoidea</taxon>
        <taxon>Ixodidae</taxon>
        <taxon>Amblyomminae</taxon>
        <taxon>Amblyomma</taxon>
    </lineage>
</organism>
<name>A0AAQ4DDP1_AMBAM</name>
<gene>
    <name evidence="2" type="ORF">V5799_028143</name>
</gene>
<keyword evidence="1" id="KW-0732">Signal</keyword>
<comment type="caution">
    <text evidence="2">The sequence shown here is derived from an EMBL/GenBank/DDBJ whole genome shotgun (WGS) entry which is preliminary data.</text>
</comment>
<feature type="chain" id="PRO_5042998434" description="Secreted protein" evidence="1">
    <location>
        <begin position="23"/>
        <end position="68"/>
    </location>
</feature>
<accession>A0AAQ4DDP1</accession>
<keyword evidence="3" id="KW-1185">Reference proteome</keyword>
<dbReference type="Proteomes" id="UP001321473">
    <property type="component" value="Unassembled WGS sequence"/>
</dbReference>
<evidence type="ECO:0000313" key="3">
    <source>
        <dbReference type="Proteomes" id="UP001321473"/>
    </source>
</evidence>
<proteinExistence type="predicted"/>
<dbReference type="EMBL" id="JARKHS020032181">
    <property type="protein sequence ID" value="KAK8760581.1"/>
    <property type="molecule type" value="Genomic_DNA"/>
</dbReference>